<evidence type="ECO:0000256" key="6">
    <source>
        <dbReference type="NCBIfam" id="TIGR01048"/>
    </source>
</evidence>
<feature type="binding site" evidence="5">
    <location>
        <position position="376"/>
    </location>
    <ligand>
        <name>pyridoxal 5'-phosphate</name>
        <dbReference type="ChEBI" id="CHEBI:597326"/>
    </ligand>
</feature>
<name>A0A5C8PBY6_9HYPH</name>
<evidence type="ECO:0000256" key="7">
    <source>
        <dbReference type="PIRSR" id="PIRSR600183-50"/>
    </source>
</evidence>
<feature type="binding site" evidence="5">
    <location>
        <position position="376"/>
    </location>
    <ligand>
        <name>substrate</name>
    </ligand>
</feature>
<comment type="subunit">
    <text evidence="5">Homodimer.</text>
</comment>
<dbReference type="Pfam" id="PF02784">
    <property type="entry name" value="Orn_Arg_deC_N"/>
    <property type="match status" value="1"/>
</dbReference>
<protein>
    <recommendedName>
        <fullName evidence="5 6">Diaminopimelate decarboxylase</fullName>
        <shortName evidence="5">DAP decarboxylase</shortName>
        <shortName evidence="5">DAPDC</shortName>
        <ecNumber evidence="5 6">4.1.1.20</ecNumber>
    </recommendedName>
</protein>
<sequence length="422" mass="45275">MEPFVYRNGEMVAEDMPLARIAREVGTPVYVYSLAALRANHQAFVAAMRGLKAELHYAVKANSNVAVIRAFAALGAGADIVSVGEMRRAMAAGVAPSDIVFSGVGKKEAELREALAAGLRQINVESRAELDTLDAVARSLNRTVDIAIRVNPDVDAKTHAKITTGRKENKFGIDIDLAREAYAHAASKPNLRPVGVAMHIGSQILSLEPYRDAIRKLRGLVGDLRADGHAIDRLDLGGGYGIVYRHQSNERPFAVGDYMQMVRQETEGLGCALSFEPGRSLVGNAGVLLGEVILVKPGAARTFVVVDAAMNDLIRPTLYDAWHDIVPLRQPAAGAPAAVTDIVGPICESGDYLAQERPMPPLAAGDVLVVKSAGAYGAVMASTYNTRPLVPEVLVDGDRYTVIRPRQSLDELIAADRVPDWL</sequence>
<evidence type="ECO:0000313" key="12">
    <source>
        <dbReference type="Proteomes" id="UP000321638"/>
    </source>
</evidence>
<dbReference type="NCBIfam" id="TIGR01048">
    <property type="entry name" value="lysA"/>
    <property type="match status" value="1"/>
</dbReference>
<comment type="function">
    <text evidence="5">Specifically catalyzes the decarboxylation of meso-diaminopimelate (meso-DAP) to L-lysine.</text>
</comment>
<dbReference type="InterPro" id="IPR009006">
    <property type="entry name" value="Ala_racemase/Decarboxylase_C"/>
</dbReference>
<dbReference type="HAMAP" id="MF_02120">
    <property type="entry name" value="LysA"/>
    <property type="match status" value="1"/>
</dbReference>
<keyword evidence="3 5" id="KW-0663">Pyridoxal phosphate</keyword>
<dbReference type="CDD" id="cd06828">
    <property type="entry name" value="PLPDE_III_DapDC"/>
    <property type="match status" value="1"/>
</dbReference>
<dbReference type="PRINTS" id="PR01181">
    <property type="entry name" value="DAPDCRBXLASE"/>
</dbReference>
<comment type="caution">
    <text evidence="11">The sequence shown here is derived from an EMBL/GenBank/DDBJ whole genome shotgun (WGS) entry which is preliminary data.</text>
</comment>
<dbReference type="PANTHER" id="PTHR43727">
    <property type="entry name" value="DIAMINOPIMELATE DECARBOXYLASE"/>
    <property type="match status" value="1"/>
</dbReference>
<dbReference type="Gene3D" id="3.20.20.10">
    <property type="entry name" value="Alanine racemase"/>
    <property type="match status" value="1"/>
</dbReference>
<comment type="catalytic activity">
    <reaction evidence="5 8">
        <text>meso-2,6-diaminopimelate + H(+) = L-lysine + CO2</text>
        <dbReference type="Rhea" id="RHEA:15101"/>
        <dbReference type="ChEBI" id="CHEBI:15378"/>
        <dbReference type="ChEBI" id="CHEBI:16526"/>
        <dbReference type="ChEBI" id="CHEBI:32551"/>
        <dbReference type="ChEBI" id="CHEBI:57791"/>
        <dbReference type="EC" id="4.1.1.20"/>
    </reaction>
</comment>
<gene>
    <name evidence="5 11" type="primary">lysA</name>
    <name evidence="11" type="ORF">FHP25_30585</name>
</gene>
<dbReference type="FunFam" id="3.20.20.10:FF:000003">
    <property type="entry name" value="Diaminopimelate decarboxylase"/>
    <property type="match status" value="1"/>
</dbReference>
<keyword evidence="4 5" id="KW-0456">Lyase</keyword>
<comment type="similarity">
    <text evidence="5">Belongs to the Orn/Lys/Arg decarboxylase class-II family. LysA subfamily.</text>
</comment>
<evidence type="ECO:0000256" key="8">
    <source>
        <dbReference type="RuleBase" id="RU003738"/>
    </source>
</evidence>
<evidence type="ECO:0000313" key="11">
    <source>
        <dbReference type="EMBL" id="TXL71313.1"/>
    </source>
</evidence>
<comment type="cofactor">
    <cofactor evidence="1 5 7 8">
        <name>pyridoxal 5'-phosphate</name>
        <dbReference type="ChEBI" id="CHEBI:597326"/>
    </cofactor>
</comment>
<dbReference type="InterPro" id="IPR022643">
    <property type="entry name" value="De-COase2_C"/>
</dbReference>
<feature type="binding site" evidence="5">
    <location>
        <position position="239"/>
    </location>
    <ligand>
        <name>pyridoxal 5'-phosphate</name>
        <dbReference type="ChEBI" id="CHEBI:597326"/>
    </ligand>
</feature>
<comment type="pathway">
    <text evidence="5 8">Amino-acid biosynthesis; L-lysine biosynthesis via DAP pathway; L-lysine from DL-2,6-diaminopimelate: step 1/1.</text>
</comment>
<dbReference type="RefSeq" id="WP_147850801.1">
    <property type="nucleotide sequence ID" value="NZ_VDUZ01000045.1"/>
</dbReference>
<dbReference type="OrthoDB" id="9802241at2"/>
<keyword evidence="2 5" id="KW-0210">Decarboxylase</keyword>
<feature type="domain" description="Orn/DAP/Arg decarboxylase 2 N-terminal" evidence="10">
    <location>
        <begin position="35"/>
        <end position="282"/>
    </location>
</feature>
<dbReference type="InterPro" id="IPR002986">
    <property type="entry name" value="DAP_deCOOHase_LysA"/>
</dbReference>
<feature type="domain" description="Orn/DAP/Arg decarboxylase 2 C-terminal" evidence="9">
    <location>
        <begin position="30"/>
        <end position="374"/>
    </location>
</feature>
<evidence type="ECO:0000256" key="4">
    <source>
        <dbReference type="ARBA" id="ARBA00023239"/>
    </source>
</evidence>
<feature type="binding site" evidence="5">
    <location>
        <position position="348"/>
    </location>
    <ligand>
        <name>substrate</name>
    </ligand>
</feature>
<dbReference type="PANTHER" id="PTHR43727:SF2">
    <property type="entry name" value="GROUP IV DECARBOXYLASE"/>
    <property type="match status" value="1"/>
</dbReference>
<dbReference type="PRINTS" id="PR01179">
    <property type="entry name" value="ODADCRBXLASE"/>
</dbReference>
<feature type="binding site" evidence="5">
    <location>
        <position position="279"/>
    </location>
    <ligand>
        <name>substrate</name>
    </ligand>
</feature>
<dbReference type="EMBL" id="VDUZ01000045">
    <property type="protein sequence ID" value="TXL71313.1"/>
    <property type="molecule type" value="Genomic_DNA"/>
</dbReference>
<proteinExistence type="inferred from homology"/>
<feature type="binding site" evidence="5">
    <location>
        <position position="315"/>
    </location>
    <ligand>
        <name>substrate</name>
    </ligand>
</feature>
<dbReference type="GO" id="GO:0030170">
    <property type="term" value="F:pyridoxal phosphate binding"/>
    <property type="evidence" value="ECO:0007669"/>
    <property type="project" value="UniProtKB-UniRule"/>
</dbReference>
<feature type="binding site" evidence="5">
    <location>
        <begin position="276"/>
        <end position="279"/>
    </location>
    <ligand>
        <name>pyridoxal 5'-phosphate</name>
        <dbReference type="ChEBI" id="CHEBI:597326"/>
    </ligand>
</feature>
<dbReference type="EC" id="4.1.1.20" evidence="5 6"/>
<reference evidence="11 12" key="1">
    <citation type="submission" date="2019-06" db="EMBL/GenBank/DDBJ databases">
        <title>New taxonomy in bacterial strain CC-CFT640, isolated from vineyard.</title>
        <authorList>
            <person name="Lin S.-Y."/>
            <person name="Tsai C.-F."/>
            <person name="Young C.-C."/>
        </authorList>
    </citation>
    <scope>NUCLEOTIDE SEQUENCE [LARGE SCALE GENOMIC DNA]</scope>
    <source>
        <strain evidence="11 12">CC-CFT640</strain>
    </source>
</reference>
<organism evidence="11 12">
    <name type="scientific">Vineibacter terrae</name>
    <dbReference type="NCBI Taxonomy" id="2586908"/>
    <lineage>
        <taxon>Bacteria</taxon>
        <taxon>Pseudomonadati</taxon>
        <taxon>Pseudomonadota</taxon>
        <taxon>Alphaproteobacteria</taxon>
        <taxon>Hyphomicrobiales</taxon>
        <taxon>Vineibacter</taxon>
    </lineage>
</organism>
<evidence type="ECO:0000256" key="2">
    <source>
        <dbReference type="ARBA" id="ARBA00022793"/>
    </source>
</evidence>
<dbReference type="UniPathway" id="UPA00034">
    <property type="reaction ID" value="UER00027"/>
</dbReference>
<dbReference type="GO" id="GO:0008836">
    <property type="term" value="F:diaminopimelate decarboxylase activity"/>
    <property type="evidence" value="ECO:0007669"/>
    <property type="project" value="UniProtKB-UniRule"/>
</dbReference>
<evidence type="ECO:0000256" key="1">
    <source>
        <dbReference type="ARBA" id="ARBA00001933"/>
    </source>
</evidence>
<feature type="modified residue" description="N6-(pyridoxal phosphate)lysine" evidence="5 7">
    <location>
        <position position="60"/>
    </location>
</feature>
<evidence type="ECO:0000259" key="9">
    <source>
        <dbReference type="Pfam" id="PF00278"/>
    </source>
</evidence>
<evidence type="ECO:0000259" key="10">
    <source>
        <dbReference type="Pfam" id="PF02784"/>
    </source>
</evidence>
<evidence type="ECO:0000256" key="3">
    <source>
        <dbReference type="ARBA" id="ARBA00022898"/>
    </source>
</evidence>
<dbReference type="InterPro" id="IPR000183">
    <property type="entry name" value="Orn/DAP/Arg_de-COase"/>
</dbReference>
<dbReference type="SUPFAM" id="SSF50621">
    <property type="entry name" value="Alanine racemase C-terminal domain-like"/>
    <property type="match status" value="1"/>
</dbReference>
<dbReference type="AlphaFoldDB" id="A0A5C8PBY6"/>
<evidence type="ECO:0000256" key="5">
    <source>
        <dbReference type="HAMAP-Rule" id="MF_02120"/>
    </source>
</evidence>
<keyword evidence="5" id="KW-0028">Amino-acid biosynthesis</keyword>
<accession>A0A5C8PBY6</accession>
<dbReference type="InterPro" id="IPR022644">
    <property type="entry name" value="De-COase2_N"/>
</dbReference>
<keyword evidence="5 8" id="KW-0457">Lysine biosynthesis</keyword>
<dbReference type="InterPro" id="IPR029066">
    <property type="entry name" value="PLP-binding_barrel"/>
</dbReference>
<dbReference type="GO" id="GO:0009089">
    <property type="term" value="P:lysine biosynthetic process via diaminopimelate"/>
    <property type="evidence" value="ECO:0007669"/>
    <property type="project" value="UniProtKB-UniRule"/>
</dbReference>
<feature type="active site" description="Proton donor" evidence="7">
    <location>
        <position position="347"/>
    </location>
</feature>
<feature type="binding site" evidence="5">
    <location>
        <position position="319"/>
    </location>
    <ligand>
        <name>substrate</name>
    </ligand>
</feature>
<dbReference type="Pfam" id="PF00278">
    <property type="entry name" value="Orn_DAP_Arg_deC"/>
    <property type="match status" value="1"/>
</dbReference>
<dbReference type="Proteomes" id="UP000321638">
    <property type="component" value="Unassembled WGS sequence"/>
</dbReference>
<dbReference type="Gene3D" id="2.40.37.10">
    <property type="entry name" value="Lyase, Ornithine Decarboxylase, Chain A, domain 1"/>
    <property type="match status" value="1"/>
</dbReference>
<keyword evidence="12" id="KW-1185">Reference proteome</keyword>
<dbReference type="SUPFAM" id="SSF51419">
    <property type="entry name" value="PLP-binding barrel"/>
    <property type="match status" value="1"/>
</dbReference>